<dbReference type="AlphaFoldDB" id="A0A5D0MG93"/>
<dbReference type="InterPro" id="IPR016152">
    <property type="entry name" value="PTrfase/Anion_transptr"/>
</dbReference>
<name>A0A5D0MG93_9BACT</name>
<dbReference type="Proteomes" id="UP000324143">
    <property type="component" value="Unassembled WGS sequence"/>
</dbReference>
<dbReference type="PROSITE" id="PS51094">
    <property type="entry name" value="PTS_EIIA_TYPE_2"/>
    <property type="match status" value="1"/>
</dbReference>
<comment type="caution">
    <text evidence="2">The sequence shown here is derived from an EMBL/GenBank/DDBJ whole genome shotgun (WGS) entry which is preliminary data.</text>
</comment>
<gene>
    <name evidence="2" type="ORF">FXF47_01000</name>
</gene>
<dbReference type="PANTHER" id="PTHR47738:SF1">
    <property type="entry name" value="NITROGEN REGULATORY PROTEIN"/>
    <property type="match status" value="1"/>
</dbReference>
<evidence type="ECO:0000259" key="1">
    <source>
        <dbReference type="PROSITE" id="PS51094"/>
    </source>
</evidence>
<keyword evidence="3" id="KW-1185">Reference proteome</keyword>
<dbReference type="InterPro" id="IPR002178">
    <property type="entry name" value="PTS_EIIA_type-2_dom"/>
</dbReference>
<dbReference type="PANTHER" id="PTHR47738">
    <property type="entry name" value="PTS SYSTEM FRUCTOSE-LIKE EIIA COMPONENT-RELATED"/>
    <property type="match status" value="1"/>
</dbReference>
<evidence type="ECO:0000313" key="2">
    <source>
        <dbReference type="EMBL" id="TYB32056.1"/>
    </source>
</evidence>
<accession>A0A5D0MG93</accession>
<sequence length="147" mass="16951">MNLREYFDKDDIIIENKRRTKKEVLKYLTELASNKHNLDKDYLFNKILERERKLTTGIGGGLAVPHARLSNINKCHLIILINKKGIDFEAMDDNKVNVVVLILSPKNKVKNHIALLSKVSYLLTEENNIDHILKTNSTEEIVKKLNS</sequence>
<protein>
    <submittedName>
        <fullName evidence="2">PTS sugar transporter subunit IIA</fullName>
    </submittedName>
</protein>
<dbReference type="Pfam" id="PF00359">
    <property type="entry name" value="PTS_EIIA_2"/>
    <property type="match status" value="1"/>
</dbReference>
<proteinExistence type="predicted"/>
<keyword evidence="2" id="KW-0813">Transport</keyword>
<dbReference type="PROSITE" id="PS00372">
    <property type="entry name" value="PTS_EIIA_TYPE_2_HIS"/>
    <property type="match status" value="1"/>
</dbReference>
<dbReference type="SUPFAM" id="SSF55804">
    <property type="entry name" value="Phoshotransferase/anion transport protein"/>
    <property type="match status" value="1"/>
</dbReference>
<dbReference type="CDD" id="cd00211">
    <property type="entry name" value="PTS_IIA_fru"/>
    <property type="match status" value="1"/>
</dbReference>
<reference evidence="2" key="1">
    <citation type="submission" date="2019-08" db="EMBL/GenBank/DDBJ databases">
        <title>Genomic characterization of a novel candidate phylum (ARYD3) from a high temperature, high salinity tertiary oil reservoir in north central Oklahoma, USA.</title>
        <authorList>
            <person name="Youssef N.H."/>
            <person name="Yadav A."/>
            <person name="Elshahed M.S."/>
        </authorList>
    </citation>
    <scope>NUCLEOTIDE SEQUENCE [LARGE SCALE GENOMIC DNA]</scope>
    <source>
        <strain evidence="2">ARYD3</strain>
    </source>
</reference>
<evidence type="ECO:0000313" key="3">
    <source>
        <dbReference type="Proteomes" id="UP000324143"/>
    </source>
</evidence>
<organism evidence="2 3">
    <name type="scientific">Candidatus Mcinerneyibacterium aminivorans</name>
    <dbReference type="NCBI Taxonomy" id="2703815"/>
    <lineage>
        <taxon>Bacteria</taxon>
        <taxon>Candidatus Macinerneyibacteriota</taxon>
        <taxon>Candidatus Mcinerneyibacteria</taxon>
        <taxon>Candidatus Mcinerneyibacteriales</taxon>
        <taxon>Candidatus Mcinerneyibacteriaceae</taxon>
        <taxon>Candidatus Mcinerneyibacterium</taxon>
    </lineage>
</organism>
<keyword evidence="2" id="KW-0762">Sugar transport</keyword>
<dbReference type="GO" id="GO:0030295">
    <property type="term" value="F:protein kinase activator activity"/>
    <property type="evidence" value="ECO:0007669"/>
    <property type="project" value="TreeGrafter"/>
</dbReference>
<feature type="domain" description="PTS EIIA type-2" evidence="1">
    <location>
        <begin position="5"/>
        <end position="147"/>
    </location>
</feature>
<dbReference type="EMBL" id="VSIX01000009">
    <property type="protein sequence ID" value="TYB32056.1"/>
    <property type="molecule type" value="Genomic_DNA"/>
</dbReference>
<dbReference type="Gene3D" id="3.40.930.10">
    <property type="entry name" value="Mannitol-specific EII, Chain A"/>
    <property type="match status" value="1"/>
</dbReference>
<dbReference type="InterPro" id="IPR051541">
    <property type="entry name" value="PTS_SugarTrans_NitroReg"/>
</dbReference>